<evidence type="ECO:0000256" key="1">
    <source>
        <dbReference type="SAM" id="Phobius"/>
    </source>
</evidence>
<accession>A0AAD5STH6</accession>
<sequence length="165" mass="17130">VKPTSSPNEPMSDTTAGLLLAGGLAALLFFAGTETGRQIAGRTIEGAGVALTARQALVRQLSATEGKRMYCPGGGWYTVDELSLINELSVSYVFSRAFNNAELLKETVGKALAKNLKCDNPSLASVLICSGHYVIHFGNATGMFAASSNLSSGSSTTSGSRSNYA</sequence>
<name>A0AAD5STH6_9FUNG</name>
<keyword evidence="1" id="KW-0812">Transmembrane</keyword>
<comment type="caution">
    <text evidence="2">The sequence shown here is derived from an EMBL/GenBank/DDBJ whole genome shotgun (WGS) entry which is preliminary data.</text>
</comment>
<protein>
    <submittedName>
        <fullName evidence="2">Uncharacterized protein</fullName>
    </submittedName>
</protein>
<keyword evidence="1" id="KW-1133">Transmembrane helix</keyword>
<proteinExistence type="predicted"/>
<organism evidence="2 3">
    <name type="scientific">Physocladia obscura</name>
    <dbReference type="NCBI Taxonomy" id="109957"/>
    <lineage>
        <taxon>Eukaryota</taxon>
        <taxon>Fungi</taxon>
        <taxon>Fungi incertae sedis</taxon>
        <taxon>Chytridiomycota</taxon>
        <taxon>Chytridiomycota incertae sedis</taxon>
        <taxon>Chytridiomycetes</taxon>
        <taxon>Chytridiales</taxon>
        <taxon>Chytriomycetaceae</taxon>
        <taxon>Physocladia</taxon>
    </lineage>
</organism>
<feature type="non-terminal residue" evidence="2">
    <location>
        <position position="1"/>
    </location>
</feature>
<dbReference type="EMBL" id="JADGJH010001991">
    <property type="protein sequence ID" value="KAJ3105661.1"/>
    <property type="molecule type" value="Genomic_DNA"/>
</dbReference>
<keyword evidence="3" id="KW-1185">Reference proteome</keyword>
<gene>
    <name evidence="2" type="ORF">HK100_003845</name>
</gene>
<evidence type="ECO:0000313" key="2">
    <source>
        <dbReference type="EMBL" id="KAJ3105661.1"/>
    </source>
</evidence>
<evidence type="ECO:0000313" key="3">
    <source>
        <dbReference type="Proteomes" id="UP001211907"/>
    </source>
</evidence>
<reference evidence="2" key="1">
    <citation type="submission" date="2020-05" db="EMBL/GenBank/DDBJ databases">
        <title>Phylogenomic resolution of chytrid fungi.</title>
        <authorList>
            <person name="Stajich J.E."/>
            <person name="Amses K."/>
            <person name="Simmons R."/>
            <person name="Seto K."/>
            <person name="Myers J."/>
            <person name="Bonds A."/>
            <person name="Quandt C.A."/>
            <person name="Barry K."/>
            <person name="Liu P."/>
            <person name="Grigoriev I."/>
            <person name="Longcore J.E."/>
            <person name="James T.Y."/>
        </authorList>
    </citation>
    <scope>NUCLEOTIDE SEQUENCE</scope>
    <source>
        <strain evidence="2">JEL0513</strain>
    </source>
</reference>
<keyword evidence="1" id="KW-0472">Membrane</keyword>
<dbReference type="AlphaFoldDB" id="A0AAD5STH6"/>
<dbReference type="Proteomes" id="UP001211907">
    <property type="component" value="Unassembled WGS sequence"/>
</dbReference>
<feature type="transmembrane region" description="Helical" evidence="1">
    <location>
        <begin position="15"/>
        <end position="32"/>
    </location>
</feature>